<keyword evidence="3" id="KW-0539">Nucleus</keyword>
<evidence type="ECO:0000256" key="5">
    <source>
        <dbReference type="SAM" id="MobiDB-lite"/>
    </source>
</evidence>
<dbReference type="RefSeq" id="XP_024387438.1">
    <property type="nucleotide sequence ID" value="XM_024531670.2"/>
</dbReference>
<dbReference type="InterPro" id="IPR044759">
    <property type="entry name" value="bZIP_RF2"/>
</dbReference>
<keyword evidence="1" id="KW-0805">Transcription regulation</keyword>
<evidence type="ECO:0000256" key="1">
    <source>
        <dbReference type="ARBA" id="ARBA00023015"/>
    </source>
</evidence>
<evidence type="ECO:0000256" key="3">
    <source>
        <dbReference type="ARBA" id="ARBA00023242"/>
    </source>
</evidence>
<dbReference type="GeneID" id="112287962"/>
<feature type="coiled-coil region" evidence="4">
    <location>
        <begin position="396"/>
        <end position="444"/>
    </location>
</feature>
<dbReference type="Gene3D" id="1.20.5.170">
    <property type="match status" value="1"/>
</dbReference>
<evidence type="ECO:0000313" key="9">
    <source>
        <dbReference type="Proteomes" id="UP000006727"/>
    </source>
</evidence>
<feature type="region of interest" description="Disordered" evidence="5">
    <location>
        <begin position="36"/>
        <end position="55"/>
    </location>
</feature>
<dbReference type="InterPro" id="IPR052483">
    <property type="entry name" value="bZIP_transcription_regulators"/>
</dbReference>
<evidence type="ECO:0000256" key="2">
    <source>
        <dbReference type="ARBA" id="ARBA00023163"/>
    </source>
</evidence>
<dbReference type="PANTHER" id="PTHR46391:SF35">
    <property type="entry name" value="BASIC LEUCINE ZIPPER 34-LIKE ISOFORM X1"/>
    <property type="match status" value="1"/>
</dbReference>
<dbReference type="Gramene" id="Pp3c1_7300V3.2">
    <property type="protein sequence ID" value="Pp3c1_7300V3.2"/>
    <property type="gene ID" value="Pp3c1_7300"/>
</dbReference>
<gene>
    <name evidence="8" type="primary">LOC112287962</name>
    <name evidence="7" type="ORF">PHYPA_000322</name>
</gene>
<dbReference type="GO" id="GO:0003677">
    <property type="term" value="F:DNA binding"/>
    <property type="evidence" value="ECO:0000318"/>
    <property type="project" value="GO_Central"/>
</dbReference>
<dbReference type="CDD" id="cd14703">
    <property type="entry name" value="bZIP_plant_RF2"/>
    <property type="match status" value="1"/>
</dbReference>
<evidence type="ECO:0000313" key="8">
    <source>
        <dbReference type="EnsemblPlants" id="Pp3c1_7300V3.1"/>
    </source>
</evidence>
<dbReference type="FunFam" id="1.20.5.170:FF:000086">
    <property type="entry name" value="Transcription factor VIP1"/>
    <property type="match status" value="1"/>
</dbReference>
<feature type="compositionally biased region" description="Polar residues" evidence="5">
    <location>
        <begin position="267"/>
        <end position="294"/>
    </location>
</feature>
<feature type="compositionally biased region" description="Basic and acidic residues" evidence="5">
    <location>
        <begin position="304"/>
        <end position="324"/>
    </location>
</feature>
<sequence length="548" mass="60784">MEESKQPGSKAMQGFPRMDNVSTGKYGDRSVNWAHPMNNSTHLPPKSPHGGYSMFSSSSLFENNGGLNFPPCQPIRGGEHRRSPSAGYVPQGQPTWQSVRLASSDGIVVKKCSHRRSSSDSVAFVDNSYQCMNYLEHVTEEDEFVFQEPPISAYRPAHRKGLSADYDSYSSISPTGNQNPQYKLLETHRLYPGKSMRGDHNINRLGRDYVPRIRDSEPFQRQQSRHENVAAYNRVGSNLAKSVPQEDSRNLGKAKKHVTLAIPNLKSDGTSSSKGRVHNLGTNSTLENRSTASESNSLSDDSNDDVRPKSYEKLRGDSELRTEGDGNAPALAHDDCTSSEQLDPKKAKRILANRQSAQRSRVRKLQYISELEMNVSVLESEVASLSPKVGYYDHERARLSAENVLLKQKLAALTKSQRLKEAHSESLKSEAHRLLQLYNQQQQQTQHHAERRSLSADILDLQLMRFSQLDIGPQIPKPKSPNGYTSVVRPSSGRPSLYPSKVISPPHDRIISRPSSHTIPPSCMAPGGKTLAGGMMGGSSTSFMVHNL</sequence>
<feature type="region of interest" description="Disordered" evidence="5">
    <location>
        <begin position="66"/>
        <end position="93"/>
    </location>
</feature>
<reference evidence="7 9" key="1">
    <citation type="journal article" date="2008" name="Science">
        <title>The Physcomitrella genome reveals evolutionary insights into the conquest of land by plants.</title>
        <authorList>
            <person name="Rensing S."/>
            <person name="Lang D."/>
            <person name="Zimmer A."/>
            <person name="Terry A."/>
            <person name="Salamov A."/>
            <person name="Shapiro H."/>
            <person name="Nishiyama T."/>
            <person name="Perroud P.-F."/>
            <person name="Lindquist E."/>
            <person name="Kamisugi Y."/>
            <person name="Tanahashi T."/>
            <person name="Sakakibara K."/>
            <person name="Fujita T."/>
            <person name="Oishi K."/>
            <person name="Shin-I T."/>
            <person name="Kuroki Y."/>
            <person name="Toyoda A."/>
            <person name="Suzuki Y."/>
            <person name="Hashimoto A."/>
            <person name="Yamaguchi K."/>
            <person name="Sugano A."/>
            <person name="Kohara Y."/>
            <person name="Fujiyama A."/>
            <person name="Anterola A."/>
            <person name="Aoki S."/>
            <person name="Ashton N."/>
            <person name="Barbazuk W.B."/>
            <person name="Barker E."/>
            <person name="Bennetzen J."/>
            <person name="Bezanilla M."/>
            <person name="Blankenship R."/>
            <person name="Cho S.H."/>
            <person name="Dutcher S."/>
            <person name="Estelle M."/>
            <person name="Fawcett J.A."/>
            <person name="Gundlach H."/>
            <person name="Hanada K."/>
            <person name="Heyl A."/>
            <person name="Hicks K.A."/>
            <person name="Hugh J."/>
            <person name="Lohr M."/>
            <person name="Mayer K."/>
            <person name="Melkozernov A."/>
            <person name="Murata T."/>
            <person name="Nelson D."/>
            <person name="Pils B."/>
            <person name="Prigge M."/>
            <person name="Reiss B."/>
            <person name="Renner T."/>
            <person name="Rombauts S."/>
            <person name="Rushton P."/>
            <person name="Sanderfoot A."/>
            <person name="Schween G."/>
            <person name="Shiu S.-H."/>
            <person name="Stueber K."/>
            <person name="Theodoulou F.L."/>
            <person name="Tu H."/>
            <person name="Van de Peer Y."/>
            <person name="Verrier P.J."/>
            <person name="Waters E."/>
            <person name="Wood A."/>
            <person name="Yang L."/>
            <person name="Cove D."/>
            <person name="Cuming A."/>
            <person name="Hasebe M."/>
            <person name="Lucas S."/>
            <person name="Mishler D.B."/>
            <person name="Reski R."/>
            <person name="Grigoriev I."/>
            <person name="Quatrano R.S."/>
            <person name="Boore J.L."/>
        </authorList>
    </citation>
    <scope>NUCLEOTIDE SEQUENCE [LARGE SCALE GENOMIC DNA]</scope>
    <source>
        <strain evidence="8 9">cv. Gransden 2004</strain>
    </source>
</reference>
<proteinExistence type="predicted"/>
<dbReference type="Gramene" id="Pp3c1_7300V3.3">
    <property type="protein sequence ID" value="Pp3c1_7300V3.3"/>
    <property type="gene ID" value="Pp3c1_7300"/>
</dbReference>
<keyword evidence="4" id="KW-0175">Coiled coil</keyword>
<feature type="domain" description="BZIP" evidence="6">
    <location>
        <begin position="343"/>
        <end position="406"/>
    </location>
</feature>
<dbReference type="Gramene" id="Pp3c1_7300V3.4">
    <property type="protein sequence ID" value="Pp3c1_7300V3.4"/>
    <property type="gene ID" value="Pp3c1_7300"/>
</dbReference>
<accession>A0A2K1L777</accession>
<dbReference type="Gramene" id="Pp3c1_7300V3.1">
    <property type="protein sequence ID" value="Pp3c1_7300V3.1"/>
    <property type="gene ID" value="Pp3c1_7300"/>
</dbReference>
<dbReference type="FunCoup" id="A0A2K1L777">
    <property type="interactions" value="232"/>
</dbReference>
<keyword evidence="9" id="KW-1185">Reference proteome</keyword>
<dbReference type="Gramene" id="Pp3c1_7300V3.5">
    <property type="protein sequence ID" value="Pp3c1_7300V3.5"/>
    <property type="gene ID" value="Pp3c1_7300"/>
</dbReference>
<organism evidence="7">
    <name type="scientific">Physcomitrium patens</name>
    <name type="common">Spreading-leaved earth moss</name>
    <name type="synonym">Physcomitrella patens</name>
    <dbReference type="NCBI Taxonomy" id="3218"/>
    <lineage>
        <taxon>Eukaryota</taxon>
        <taxon>Viridiplantae</taxon>
        <taxon>Streptophyta</taxon>
        <taxon>Embryophyta</taxon>
        <taxon>Bryophyta</taxon>
        <taxon>Bryophytina</taxon>
        <taxon>Bryopsida</taxon>
        <taxon>Funariidae</taxon>
        <taxon>Funariales</taxon>
        <taxon>Funariaceae</taxon>
        <taxon>Physcomitrium</taxon>
    </lineage>
</organism>
<dbReference type="InterPro" id="IPR004827">
    <property type="entry name" value="bZIP"/>
</dbReference>
<evidence type="ECO:0000256" key="4">
    <source>
        <dbReference type="SAM" id="Coils"/>
    </source>
</evidence>
<dbReference type="Pfam" id="PF00170">
    <property type="entry name" value="bZIP_1"/>
    <property type="match status" value="1"/>
</dbReference>
<feature type="region of interest" description="Disordered" evidence="5">
    <location>
        <begin position="1"/>
        <end position="31"/>
    </location>
</feature>
<dbReference type="InterPro" id="IPR046347">
    <property type="entry name" value="bZIP_sf"/>
</dbReference>
<dbReference type="OrthoDB" id="1435597at2759"/>
<reference evidence="8" key="3">
    <citation type="submission" date="2020-12" db="UniProtKB">
        <authorList>
            <consortium name="EnsemblPlants"/>
        </authorList>
    </citation>
    <scope>IDENTIFICATION</scope>
</reference>
<dbReference type="GO" id="GO:0045893">
    <property type="term" value="P:positive regulation of DNA-templated transcription"/>
    <property type="evidence" value="ECO:0000318"/>
    <property type="project" value="GO_Central"/>
</dbReference>
<dbReference type="PaxDb" id="3218-PP1S38_310V6.1"/>
<dbReference type="PANTHER" id="PTHR46391">
    <property type="entry name" value="BASIC LEUCINE ZIPPER 34"/>
    <property type="match status" value="1"/>
</dbReference>
<keyword evidence="2" id="KW-0804">Transcription</keyword>
<reference evidence="7 9" key="2">
    <citation type="journal article" date="2018" name="Plant J.">
        <title>The Physcomitrella patens chromosome-scale assembly reveals moss genome structure and evolution.</title>
        <authorList>
            <person name="Lang D."/>
            <person name="Ullrich K.K."/>
            <person name="Murat F."/>
            <person name="Fuchs J."/>
            <person name="Jenkins J."/>
            <person name="Haas F.B."/>
            <person name="Piednoel M."/>
            <person name="Gundlach H."/>
            <person name="Van Bel M."/>
            <person name="Meyberg R."/>
            <person name="Vives C."/>
            <person name="Morata J."/>
            <person name="Symeonidi A."/>
            <person name="Hiss M."/>
            <person name="Muchero W."/>
            <person name="Kamisugi Y."/>
            <person name="Saleh O."/>
            <person name="Blanc G."/>
            <person name="Decker E.L."/>
            <person name="van Gessel N."/>
            <person name="Grimwood J."/>
            <person name="Hayes R.D."/>
            <person name="Graham S.W."/>
            <person name="Gunter L.E."/>
            <person name="McDaniel S.F."/>
            <person name="Hoernstein S.N.W."/>
            <person name="Larsson A."/>
            <person name="Li F.W."/>
            <person name="Perroud P.F."/>
            <person name="Phillips J."/>
            <person name="Ranjan P."/>
            <person name="Rokshar D.S."/>
            <person name="Rothfels C.J."/>
            <person name="Schneider L."/>
            <person name="Shu S."/>
            <person name="Stevenson D.W."/>
            <person name="Thummler F."/>
            <person name="Tillich M."/>
            <person name="Villarreal Aguilar J.C."/>
            <person name="Widiez T."/>
            <person name="Wong G.K."/>
            <person name="Wymore A."/>
            <person name="Zhang Y."/>
            <person name="Zimmer A.D."/>
            <person name="Quatrano R.S."/>
            <person name="Mayer K.F.X."/>
            <person name="Goodstein D."/>
            <person name="Casacuberta J.M."/>
            <person name="Vandepoele K."/>
            <person name="Reski R."/>
            <person name="Cuming A.C."/>
            <person name="Tuskan G.A."/>
            <person name="Maumus F."/>
            <person name="Salse J."/>
            <person name="Schmutz J."/>
            <person name="Rensing S.A."/>
        </authorList>
    </citation>
    <scope>NUCLEOTIDE SEQUENCE [LARGE SCALE GENOMIC DNA]</scope>
    <source>
        <strain evidence="8 9">cv. Gransden 2004</strain>
    </source>
</reference>
<dbReference type="EnsemblPlants" id="Pp3c1_7300V3.2">
    <property type="protein sequence ID" value="Pp3c1_7300V3.2"/>
    <property type="gene ID" value="Pp3c1_7300"/>
</dbReference>
<dbReference type="KEGG" id="ppp:112287962"/>
<dbReference type="SUPFAM" id="SSF57959">
    <property type="entry name" value="Leucine zipper domain"/>
    <property type="match status" value="1"/>
</dbReference>
<dbReference type="EMBL" id="ABEU02000001">
    <property type="protein sequence ID" value="PNR61898.1"/>
    <property type="molecule type" value="Genomic_DNA"/>
</dbReference>
<dbReference type="GO" id="GO:0005634">
    <property type="term" value="C:nucleus"/>
    <property type="evidence" value="ECO:0000318"/>
    <property type="project" value="GO_Central"/>
</dbReference>
<dbReference type="Proteomes" id="UP000006727">
    <property type="component" value="Chromosome 1"/>
</dbReference>
<dbReference type="EnsemblPlants" id="Pp3c1_7300V3.3">
    <property type="protein sequence ID" value="Pp3c1_7300V3.3"/>
    <property type="gene ID" value="Pp3c1_7300"/>
</dbReference>
<dbReference type="PROSITE" id="PS00036">
    <property type="entry name" value="BZIP_BASIC"/>
    <property type="match status" value="1"/>
</dbReference>
<protein>
    <recommendedName>
        <fullName evidence="6">BZIP domain-containing protein</fullName>
    </recommendedName>
</protein>
<evidence type="ECO:0000259" key="6">
    <source>
        <dbReference type="PROSITE" id="PS50217"/>
    </source>
</evidence>
<dbReference type="EnsemblPlants" id="Pp3c1_7300V3.5">
    <property type="protein sequence ID" value="Pp3c1_7300V3.5"/>
    <property type="gene ID" value="Pp3c1_7300"/>
</dbReference>
<dbReference type="PROSITE" id="PS50217">
    <property type="entry name" value="BZIP"/>
    <property type="match status" value="1"/>
</dbReference>
<dbReference type="EnsemblPlants" id="Pp3c1_7300V3.1">
    <property type="protein sequence ID" value="Pp3c1_7300V3.1"/>
    <property type="gene ID" value="Pp3c1_7300"/>
</dbReference>
<name>A0A2K1L777_PHYPA</name>
<evidence type="ECO:0000313" key="7">
    <source>
        <dbReference type="EMBL" id="PNR61898.1"/>
    </source>
</evidence>
<dbReference type="GO" id="GO:0003700">
    <property type="term" value="F:DNA-binding transcription factor activity"/>
    <property type="evidence" value="ECO:0007669"/>
    <property type="project" value="InterPro"/>
</dbReference>
<dbReference type="SMART" id="SM00338">
    <property type="entry name" value="BRLZ"/>
    <property type="match status" value="1"/>
</dbReference>
<dbReference type="AlphaFoldDB" id="A0A2K1L777"/>
<feature type="region of interest" description="Disordered" evidence="5">
    <location>
        <begin position="233"/>
        <end position="345"/>
    </location>
</feature>
<feature type="region of interest" description="Disordered" evidence="5">
    <location>
        <begin position="471"/>
        <end position="506"/>
    </location>
</feature>
<dbReference type="EnsemblPlants" id="Pp3c1_7300V3.4">
    <property type="protein sequence ID" value="Pp3c1_7300V3.4"/>
    <property type="gene ID" value="Pp3c1_7300"/>
</dbReference>